<evidence type="ECO:0000313" key="3">
    <source>
        <dbReference type="EMBL" id="MTH53636.1"/>
    </source>
</evidence>
<accession>A0A7X2S5L0</accession>
<dbReference type="RefSeq" id="WP_155112167.1">
    <property type="nucleotide sequence ID" value="NZ_WMIB01000007.1"/>
</dbReference>
<name>A0A7X2S5L0_9BACI</name>
<dbReference type="InterPro" id="IPR051932">
    <property type="entry name" value="Bact_StressResp_Reg"/>
</dbReference>
<evidence type="ECO:0000259" key="2">
    <source>
        <dbReference type="PROSITE" id="PS50801"/>
    </source>
</evidence>
<dbReference type="InterPro" id="IPR036513">
    <property type="entry name" value="STAS_dom_sf"/>
</dbReference>
<keyword evidence="1" id="KW-0597">Phosphoprotein</keyword>
<dbReference type="Proteomes" id="UP000434639">
    <property type="component" value="Unassembled WGS sequence"/>
</dbReference>
<proteinExistence type="predicted"/>
<gene>
    <name evidence="3" type="ORF">GKZ89_09495</name>
</gene>
<organism evidence="3 4">
    <name type="scientific">Metabacillus mangrovi</name>
    <dbReference type="NCBI Taxonomy" id="1491830"/>
    <lineage>
        <taxon>Bacteria</taxon>
        <taxon>Bacillati</taxon>
        <taxon>Bacillota</taxon>
        <taxon>Bacilli</taxon>
        <taxon>Bacillales</taxon>
        <taxon>Bacillaceae</taxon>
        <taxon>Metabacillus</taxon>
    </lineage>
</organism>
<dbReference type="AlphaFoldDB" id="A0A7X2S5L0"/>
<dbReference type="PROSITE" id="PS50801">
    <property type="entry name" value="STAS"/>
    <property type="match status" value="1"/>
</dbReference>
<sequence>METKARALYTYLVENAPEFTEEWYKHQTVKPGSDYSIDAPEHVVNKIKEQNMNYVKLVAKSLDQTYEEMTGSIGAWTKKTAADRAQSRTSIAEVTRNFGVFRRTFWIFIERFTEQTDLNLTLKDILYWEKKLNTALDYVIESFASEFMKIIVARLEAQSSLINELSSPVIQLTDEIGLLPIIGDIDTARAKSILESSLQRSIDLRINVLVLDLSGVITVDTMVAKEIFQLVESLKLIGVETVISGIRPEVAQTAIQLGVDFSGIRTESSLQKALSKMTVSR</sequence>
<dbReference type="InterPro" id="IPR002645">
    <property type="entry name" value="STAS_dom"/>
</dbReference>
<dbReference type="OrthoDB" id="9800154at2"/>
<dbReference type="CDD" id="cd07041">
    <property type="entry name" value="STAS_RsbR_RsbS_like"/>
    <property type="match status" value="1"/>
</dbReference>
<evidence type="ECO:0000313" key="4">
    <source>
        <dbReference type="Proteomes" id="UP000434639"/>
    </source>
</evidence>
<dbReference type="Gene3D" id="1.10.490.70">
    <property type="entry name" value="Histidine kinase N-terminal domain"/>
    <property type="match status" value="1"/>
</dbReference>
<dbReference type="PANTHER" id="PTHR33745:SF3">
    <property type="entry name" value="RSBT CO-ANTAGONIST PROTEIN RSBRC"/>
    <property type="match status" value="1"/>
</dbReference>
<comment type="caution">
    <text evidence="3">The sequence shown here is derived from an EMBL/GenBank/DDBJ whole genome shotgun (WGS) entry which is preliminary data.</text>
</comment>
<dbReference type="Pfam" id="PF01740">
    <property type="entry name" value="STAS"/>
    <property type="match status" value="1"/>
</dbReference>
<protein>
    <submittedName>
        <fullName evidence="3">STAS domain-containing protein</fullName>
    </submittedName>
</protein>
<dbReference type="PANTHER" id="PTHR33745">
    <property type="entry name" value="RSBT ANTAGONIST PROTEIN RSBS-RELATED"/>
    <property type="match status" value="1"/>
</dbReference>
<reference evidence="3 4" key="1">
    <citation type="journal article" date="2017" name="Int. J. Syst. Evol. Microbiol.">
        <title>Bacillus mangrovi sp. nov., isolated from a sediment sample from a mangrove forest.</title>
        <authorList>
            <person name="Gupta V."/>
            <person name="Singh P.K."/>
            <person name="Korpole S."/>
            <person name="Tanuku N.R.S."/>
            <person name="Pinnaka A.K."/>
        </authorList>
    </citation>
    <scope>NUCLEOTIDE SEQUENCE [LARGE SCALE GENOMIC DNA]</scope>
    <source>
        <strain evidence="3 4">KCTC 33872</strain>
    </source>
</reference>
<evidence type="ECO:0000256" key="1">
    <source>
        <dbReference type="ARBA" id="ARBA00022553"/>
    </source>
</evidence>
<dbReference type="EMBL" id="WMIB01000007">
    <property type="protein sequence ID" value="MTH53636.1"/>
    <property type="molecule type" value="Genomic_DNA"/>
</dbReference>
<dbReference type="Gene3D" id="3.30.750.24">
    <property type="entry name" value="STAS domain"/>
    <property type="match status" value="1"/>
</dbReference>
<feature type="domain" description="STAS" evidence="2">
    <location>
        <begin position="166"/>
        <end position="277"/>
    </location>
</feature>
<keyword evidence="4" id="KW-1185">Reference proteome</keyword>
<dbReference type="SUPFAM" id="SSF52091">
    <property type="entry name" value="SpoIIaa-like"/>
    <property type="match status" value="1"/>
</dbReference>